<feature type="region of interest" description="Disordered" evidence="3">
    <location>
        <begin position="141"/>
        <end position="210"/>
    </location>
</feature>
<feature type="region of interest" description="Disordered" evidence="3">
    <location>
        <begin position="78"/>
        <end position="127"/>
    </location>
</feature>
<keyword evidence="4" id="KW-0472">Membrane</keyword>
<feature type="compositionally biased region" description="Basic and acidic residues" evidence="3">
    <location>
        <begin position="372"/>
        <end position="385"/>
    </location>
</feature>
<reference evidence="5 6" key="1">
    <citation type="submission" date="2021-05" db="EMBL/GenBank/DDBJ databases">
        <authorList>
            <person name="Zahm M."/>
            <person name="Klopp C."/>
            <person name="Cabau C."/>
            <person name="Kuhl H."/>
            <person name="Suciu R."/>
            <person name="Ciorpac M."/>
            <person name="Holostenco D."/>
            <person name="Gessner J."/>
            <person name="Wuertz S."/>
            <person name="Hohne C."/>
            <person name="Stock M."/>
            <person name="Gislard M."/>
            <person name="Lluch J."/>
            <person name="Milhes M."/>
            <person name="Lampietro C."/>
            <person name="Lopez Roques C."/>
            <person name="Donnadieu C."/>
            <person name="Du K."/>
            <person name="Schartl M."/>
            <person name="Guiguen Y."/>
        </authorList>
    </citation>
    <scope>NUCLEOTIDE SEQUENCE [LARGE SCALE GENOMIC DNA]</scope>
    <source>
        <strain evidence="5">Hh-F2</strain>
        <tissue evidence="5">Blood</tissue>
    </source>
</reference>
<feature type="compositionally biased region" description="Basic residues" evidence="3">
    <location>
        <begin position="394"/>
        <end position="403"/>
    </location>
</feature>
<feature type="compositionally biased region" description="Basic residues" evidence="3">
    <location>
        <begin position="518"/>
        <end position="528"/>
    </location>
</feature>
<evidence type="ECO:0000313" key="5">
    <source>
        <dbReference type="EMBL" id="KAK6491488.1"/>
    </source>
</evidence>
<dbReference type="InterPro" id="IPR031402">
    <property type="entry name" value="LYRIC"/>
</dbReference>
<feature type="transmembrane region" description="Helical" evidence="4">
    <location>
        <begin position="49"/>
        <end position="74"/>
    </location>
</feature>
<feature type="compositionally biased region" description="Low complexity" evidence="3">
    <location>
        <begin position="458"/>
        <end position="469"/>
    </location>
</feature>
<dbReference type="PANTHER" id="PTHR23251">
    <property type="entry name" value="LYSINE-RICH CEACAM1 CO-ISOLATED PROTEIN LYRIC PROTEIN"/>
    <property type="match status" value="1"/>
</dbReference>
<keyword evidence="6" id="KW-1185">Reference proteome</keyword>
<proteinExistence type="predicted"/>
<feature type="compositionally biased region" description="Basic and acidic residues" evidence="3">
    <location>
        <begin position="141"/>
        <end position="150"/>
    </location>
</feature>
<keyword evidence="2" id="KW-0539">Nucleus</keyword>
<evidence type="ECO:0000256" key="2">
    <source>
        <dbReference type="ARBA" id="ARBA00023242"/>
    </source>
</evidence>
<dbReference type="Pfam" id="PF15686">
    <property type="entry name" value="LYRIC"/>
    <property type="match status" value="1"/>
</dbReference>
<keyword evidence="4" id="KW-1133">Transmembrane helix</keyword>
<dbReference type="PANTHER" id="PTHR23251:SF0">
    <property type="entry name" value="PROTEIN LYRIC"/>
    <property type="match status" value="1"/>
</dbReference>
<dbReference type="Proteomes" id="UP001369086">
    <property type="component" value="Unassembled WGS sequence"/>
</dbReference>
<keyword evidence="4" id="KW-0812">Transmembrane</keyword>
<dbReference type="InterPro" id="IPR052305">
    <property type="entry name" value="TransReg_TumorExp"/>
</dbReference>
<evidence type="ECO:0000256" key="1">
    <source>
        <dbReference type="ARBA" id="ARBA00004123"/>
    </source>
</evidence>
<name>A0ABR1A324_HUSHU</name>
<sequence length="528" mass="57620">MAARWQDVAAQQADVIASRLRELLSTGLGLLHSKLGVDLGLKPEQYPSWVLLMTAFLGLLVIVVVWVAACAGLCSRRKRGDRASDSGSQATKTSATKSVKGAEQKKKNKKKPVEKKPQSNGRTILELQEDDIKDTNEILKQSEMKAEKQTKNKKKKTKAEVKPALYISSPGGKEPEDGAWETKISNREKKQQRRRDKVTEDSSLPGTQVVVATERPSSVVSFPIGLRKIKGEPIRMKPGKGEAIISQVSASWNEAPAVNGGGWNDMAMKLPTQMSGGDGETWTAITKAAAKRNPELAWGLELEGTGEADPWTTIADLQLESSQAKIDDQWSGTNGLSTVDPSSDWNAPAEEWGNWDDQKASPPPQPEGPAIEIEKVSDDEKKKVDSAAAAASGKSKKKKKKKKQQGEDDSAPVQETGEPEKVPSSELEVANSEPEMALPEEATRASEPVKVELKMERPVPVMTEPPVTVLDSTSKNITSQVPQRLPEPEPPVSTTKQSNVPPLSQTKSEENWESPKQVQKKKKARRET</sequence>
<evidence type="ECO:0000256" key="3">
    <source>
        <dbReference type="SAM" id="MobiDB-lite"/>
    </source>
</evidence>
<feature type="region of interest" description="Disordered" evidence="3">
    <location>
        <begin position="319"/>
        <end position="528"/>
    </location>
</feature>
<evidence type="ECO:0000313" key="6">
    <source>
        <dbReference type="Proteomes" id="UP001369086"/>
    </source>
</evidence>
<feature type="compositionally biased region" description="Polar residues" evidence="3">
    <location>
        <begin position="492"/>
        <end position="506"/>
    </location>
</feature>
<feature type="compositionally biased region" description="Polar residues" evidence="3">
    <location>
        <begin position="85"/>
        <end position="97"/>
    </location>
</feature>
<comment type="subcellular location">
    <subcellularLocation>
        <location evidence="1">Nucleus</location>
    </subcellularLocation>
</comment>
<dbReference type="EMBL" id="JAHFZB010000003">
    <property type="protein sequence ID" value="KAK6491488.1"/>
    <property type="molecule type" value="Genomic_DNA"/>
</dbReference>
<feature type="compositionally biased region" description="Polar residues" evidence="3">
    <location>
        <begin position="470"/>
        <end position="482"/>
    </location>
</feature>
<feature type="compositionally biased region" description="Polar residues" evidence="3">
    <location>
        <begin position="319"/>
        <end position="345"/>
    </location>
</feature>
<gene>
    <name evidence="5" type="ORF">HHUSO_G3569</name>
</gene>
<evidence type="ECO:0000256" key="4">
    <source>
        <dbReference type="SAM" id="Phobius"/>
    </source>
</evidence>
<organism evidence="5 6">
    <name type="scientific">Huso huso</name>
    <name type="common">Beluga</name>
    <name type="synonym">Acipenser huso</name>
    <dbReference type="NCBI Taxonomy" id="61971"/>
    <lineage>
        <taxon>Eukaryota</taxon>
        <taxon>Metazoa</taxon>
        <taxon>Chordata</taxon>
        <taxon>Craniata</taxon>
        <taxon>Vertebrata</taxon>
        <taxon>Euteleostomi</taxon>
        <taxon>Actinopterygii</taxon>
        <taxon>Chondrostei</taxon>
        <taxon>Acipenseriformes</taxon>
        <taxon>Acipenseridae</taxon>
        <taxon>Huso</taxon>
    </lineage>
</organism>
<comment type="caution">
    <text evidence="5">The sequence shown here is derived from an EMBL/GenBank/DDBJ whole genome shotgun (WGS) entry which is preliminary data.</text>
</comment>
<accession>A0ABR1A324</accession>
<protein>
    <submittedName>
        <fullName evidence="5">Protein LYRIC-like</fullName>
    </submittedName>
</protein>
<feature type="compositionally biased region" description="Basic and acidic residues" evidence="3">
    <location>
        <begin position="441"/>
        <end position="457"/>
    </location>
</feature>